<proteinExistence type="evidence at protein level"/>
<feature type="binding site" evidence="2">
    <location>
        <position position="24"/>
    </location>
    <ligand>
        <name>Zn(2+)</name>
        <dbReference type="ChEBI" id="CHEBI:29105"/>
    </ligand>
</feature>
<reference evidence="2" key="2">
    <citation type="journal article" date="2021" name="Nat. Commun.">
        <title>Molecular mechanisms of the CdnG-Cap5 antiphage defense system employing 3',2'-cGAMP as the second messenger.</title>
        <authorList>
            <person name="Fatma S."/>
            <person name="Chakravarti A."/>
            <person name="Zeng X."/>
            <person name="Huang R.H."/>
        </authorList>
    </citation>
    <scope>X-RAY CRYSTALLOGRAPHY (2.39 ANGSTROMS) OF 1-384 IN COMPLEX WITH MG(2+) AND ZN(2+)</scope>
</reference>
<accession>V4NUN3</accession>
<dbReference type="PDB" id="7RWK">
    <property type="method" value="X-ray"/>
    <property type="resolution" value="2.39 A"/>
    <property type="chains" value="A/B=1-384"/>
</dbReference>
<keyword evidence="2" id="KW-0479">Metal-binding</keyword>
<evidence type="ECO:0000313" key="1">
    <source>
        <dbReference type="EMBL" id="ESQ78684.1"/>
    </source>
</evidence>
<dbReference type="EMBL" id="AWGF01000010">
    <property type="protein sequence ID" value="ESQ78684.1"/>
    <property type="molecule type" value="Genomic_DNA"/>
</dbReference>
<name>A0ACD6B9S7_9CAUL</name>
<reference evidence="1" key="1">
    <citation type="journal article" date="2014" name="Nature">
        <title>Sequential evolution of bacterial morphology by co-option of a developmental regulator.</title>
        <authorList>
            <person name="Jiang C."/>
            <person name="Brown P.J."/>
            <person name="Ducret A."/>
            <person name="Brun Y.V."/>
        </authorList>
    </citation>
    <scope>NUCLEOTIDE SEQUENCE</scope>
    <source>
        <strain evidence="1">YBE204</strain>
    </source>
</reference>
<gene>
    <name evidence="1" type="ORF">AEYBE204_11915</name>
</gene>
<feature type="binding site" evidence="2">
    <location>
        <position position="80"/>
    </location>
    <ligand>
        <name>Mg(2+)</name>
        <dbReference type="ChEBI" id="CHEBI:18420"/>
    </ligand>
</feature>
<comment type="caution">
    <text evidence="1">The sequence shown here is derived from an EMBL/GenBank/DDBJ whole genome shotgun (WGS) entry which is preliminary data.</text>
</comment>
<feature type="binding site" evidence="2">
    <location>
        <position position="84"/>
    </location>
    <ligand>
        <name>Mg(2+)</name>
        <dbReference type="ChEBI" id="CHEBI:18420"/>
    </ligand>
</feature>
<keyword evidence="2" id="KW-0862">Zinc</keyword>
<organism evidence="1">
    <name type="scientific">Asticcacaulis sp. YBE204</name>
    <dbReference type="NCBI Taxonomy" id="1282363"/>
    <lineage>
        <taxon>Bacteria</taxon>
        <taxon>Pseudomonadati</taxon>
        <taxon>Pseudomonadota</taxon>
        <taxon>Alphaproteobacteria</taxon>
        <taxon>Caulobacterales</taxon>
        <taxon>Caulobacteraceae</taxon>
        <taxon>Asticcacaulis</taxon>
    </lineage>
</organism>
<keyword evidence="2" id="KW-0002">3D-structure</keyword>
<protein>
    <submittedName>
        <fullName evidence="1">Uncharacterized protein</fullName>
    </submittedName>
</protein>
<accession>A0ACD6B9S7</accession>
<feature type="binding site" evidence="2">
    <location>
        <position position="21"/>
    </location>
    <ligand>
        <name>Zn(2+)</name>
        <dbReference type="ChEBI" id="CHEBI:29105"/>
    </ligand>
</feature>
<feature type="binding site" evidence="2">
    <location>
        <position position="76"/>
    </location>
    <ligand>
        <name>Zn(2+)</name>
        <dbReference type="ChEBI" id="CHEBI:29105"/>
    </ligand>
</feature>
<feature type="binding site" evidence="2">
    <location>
        <position position="79"/>
    </location>
    <ligand>
        <name>Zn(2+)</name>
        <dbReference type="ChEBI" id="CHEBI:29105"/>
    </ligand>
</feature>
<sequence>MRKAVSQRNKLILWTRGGGRCYLCNCALLGDLISGKDKLNKGYIAHIVAAEIDGPRGDPIRSPLLCDDVENLILLCDAHHRLIDVEAVAEYSEPRLQQIKRAHEARVEAVTEITADRGTHMLFYSARIGEHDCPIQAQDARSAVLPAYYPKDRHPIALDVARSEYADNEAQYWQFQIENLNRQFERKVRPLLADGHIDHLSVFGLAPQPLLIHLGRLLSDLRKVRVHQLHREPKGWDWRNERPPVVYKTDRTGHGRTIALKIGISATIVDERITRCLGEDTTIWSLSAEGAHNDILHSEGDLQTFRSTCRRLFDAIKAAHPDATDLHIFPAMPVSTAIELGRIWMPKADLPLHIYDENRTAGGFFHRHSLGGVSIPKTEEPIYG</sequence>
<evidence type="ECO:0007829" key="2">
    <source>
        <dbReference type="PDB" id="7RWK"/>
    </source>
</evidence>